<comment type="subcellular location">
    <subcellularLocation>
        <location evidence="1 8">Cell membrane</location>
        <topology evidence="1 8">Multi-pass membrane protein</topology>
    </subcellularLocation>
</comment>
<dbReference type="NCBIfam" id="TIGR01726">
    <property type="entry name" value="HEQRo_perm_3TM"/>
    <property type="match status" value="1"/>
</dbReference>
<keyword evidence="2 8" id="KW-0813">Transport</keyword>
<dbReference type="RefSeq" id="WP_095614731.1">
    <property type="nucleotide sequence ID" value="NZ_MVOH01000007.1"/>
</dbReference>
<feature type="transmembrane region" description="Helical" evidence="8">
    <location>
        <begin position="166"/>
        <end position="187"/>
    </location>
</feature>
<keyword evidence="6 8" id="KW-1133">Transmembrane helix</keyword>
<evidence type="ECO:0000256" key="1">
    <source>
        <dbReference type="ARBA" id="ARBA00004651"/>
    </source>
</evidence>
<evidence type="ECO:0000256" key="4">
    <source>
        <dbReference type="ARBA" id="ARBA00022692"/>
    </source>
</evidence>
<keyword evidence="3" id="KW-1003">Cell membrane</keyword>
<dbReference type="InterPro" id="IPR043429">
    <property type="entry name" value="ArtM/GltK/GlnP/TcyL/YhdX-like"/>
</dbReference>
<dbReference type="PROSITE" id="PS50928">
    <property type="entry name" value="ABC_TM1"/>
    <property type="match status" value="1"/>
</dbReference>
<proteinExistence type="inferred from homology"/>
<dbReference type="AlphaFoldDB" id="A0A2A2EGC0"/>
<organism evidence="10 11">
    <name type="scientific">Bifidobacterium criceti</name>
    <dbReference type="NCBI Taxonomy" id="1960969"/>
    <lineage>
        <taxon>Bacteria</taxon>
        <taxon>Bacillati</taxon>
        <taxon>Actinomycetota</taxon>
        <taxon>Actinomycetes</taxon>
        <taxon>Bifidobacteriales</taxon>
        <taxon>Bifidobacteriaceae</taxon>
        <taxon>Bifidobacterium</taxon>
    </lineage>
</organism>
<comment type="similarity">
    <text evidence="8">Belongs to the binding-protein-dependent transport system permease family.</text>
</comment>
<dbReference type="OrthoDB" id="92598at2"/>
<dbReference type="CDD" id="cd06261">
    <property type="entry name" value="TM_PBP2"/>
    <property type="match status" value="1"/>
</dbReference>
<feature type="transmembrane region" description="Helical" evidence="8">
    <location>
        <begin position="193"/>
        <end position="216"/>
    </location>
</feature>
<dbReference type="PANTHER" id="PTHR30614:SF0">
    <property type="entry name" value="L-CYSTINE TRANSPORT SYSTEM PERMEASE PROTEIN TCYL"/>
    <property type="match status" value="1"/>
</dbReference>
<dbReference type="GO" id="GO:0043190">
    <property type="term" value="C:ATP-binding cassette (ABC) transporter complex"/>
    <property type="evidence" value="ECO:0007669"/>
    <property type="project" value="InterPro"/>
</dbReference>
<keyword evidence="5" id="KW-0029">Amino-acid transport</keyword>
<evidence type="ECO:0000259" key="9">
    <source>
        <dbReference type="PROSITE" id="PS50928"/>
    </source>
</evidence>
<evidence type="ECO:0000256" key="7">
    <source>
        <dbReference type="ARBA" id="ARBA00023136"/>
    </source>
</evidence>
<dbReference type="InterPro" id="IPR000515">
    <property type="entry name" value="MetI-like"/>
</dbReference>
<evidence type="ECO:0000256" key="6">
    <source>
        <dbReference type="ARBA" id="ARBA00022989"/>
    </source>
</evidence>
<accession>A0A2A2EGC0</accession>
<dbReference type="EMBL" id="MVOH01000007">
    <property type="protein sequence ID" value="PAU67986.1"/>
    <property type="molecule type" value="Genomic_DNA"/>
</dbReference>
<dbReference type="InterPro" id="IPR010065">
    <property type="entry name" value="AA_ABC_transptr_permease_3TM"/>
</dbReference>
<gene>
    <name evidence="10" type="ORF">B1526_0700</name>
</gene>
<feature type="transmembrane region" description="Helical" evidence="8">
    <location>
        <begin position="47"/>
        <end position="72"/>
    </location>
</feature>
<keyword evidence="11" id="KW-1185">Reference proteome</keyword>
<dbReference type="Gene3D" id="1.10.3720.10">
    <property type="entry name" value="MetI-like"/>
    <property type="match status" value="1"/>
</dbReference>
<keyword evidence="4 8" id="KW-0812">Transmembrane</keyword>
<protein>
    <submittedName>
        <fullName evidence="10">ABC transporter permease</fullName>
    </submittedName>
</protein>
<dbReference type="GO" id="GO:0022857">
    <property type="term" value="F:transmembrane transporter activity"/>
    <property type="evidence" value="ECO:0007669"/>
    <property type="project" value="InterPro"/>
</dbReference>
<dbReference type="SUPFAM" id="SSF161098">
    <property type="entry name" value="MetI-like"/>
    <property type="match status" value="1"/>
</dbReference>
<sequence>MLELLPTVLPRLLQALPATLIYWFVPSVLALILGTLLCIARVGRKGVIYWVCTVVISFFRGTPGIVQLYLVFFGLPKLFALIGADIEDWQAGAFFIIATTLNLSCFVCEALRGGYLAVDRGQIETGLSLGYNRWQNFVHVIAPQTLRVSLLNLKNLEIAVMKDTSIAYVIGAACILGTAKTIISAQYGVGQLAILGIAGVCYFVLCAVLEAAFGAASHRLARHERKAVA</sequence>
<evidence type="ECO:0000256" key="2">
    <source>
        <dbReference type="ARBA" id="ARBA00022448"/>
    </source>
</evidence>
<evidence type="ECO:0000313" key="10">
    <source>
        <dbReference type="EMBL" id="PAU67986.1"/>
    </source>
</evidence>
<keyword evidence="7 8" id="KW-0472">Membrane</keyword>
<evidence type="ECO:0000256" key="8">
    <source>
        <dbReference type="RuleBase" id="RU363032"/>
    </source>
</evidence>
<dbReference type="PANTHER" id="PTHR30614">
    <property type="entry name" value="MEMBRANE COMPONENT OF AMINO ACID ABC TRANSPORTER"/>
    <property type="match status" value="1"/>
</dbReference>
<evidence type="ECO:0000256" key="3">
    <source>
        <dbReference type="ARBA" id="ARBA00022475"/>
    </source>
</evidence>
<feature type="domain" description="ABC transmembrane type-1" evidence="9">
    <location>
        <begin position="16"/>
        <end position="213"/>
    </location>
</feature>
<name>A0A2A2EGC0_9BIFI</name>
<comment type="caution">
    <text evidence="10">The sequence shown here is derived from an EMBL/GenBank/DDBJ whole genome shotgun (WGS) entry which is preliminary data.</text>
</comment>
<reference evidence="10 11" key="1">
    <citation type="journal article" date="2017" name="ISME J.">
        <title>Unveiling bifidobacterial biogeography across the mammalian branch of the tree of life.</title>
        <authorList>
            <person name="Milani C."/>
            <person name="Mangifesta M."/>
            <person name="Mancabelli L."/>
            <person name="Lugli G.A."/>
            <person name="James K."/>
            <person name="Duranti S."/>
            <person name="Turroni F."/>
            <person name="Ferrario C."/>
            <person name="Ossiprandi M.C."/>
            <person name="van Sinderen D."/>
            <person name="Ventura M."/>
        </authorList>
    </citation>
    <scope>NUCLEOTIDE SEQUENCE [LARGE SCALE GENOMIC DNA]</scope>
    <source>
        <strain evidence="11">Ham19E</strain>
    </source>
</reference>
<dbReference type="InterPro" id="IPR035906">
    <property type="entry name" value="MetI-like_sf"/>
</dbReference>
<evidence type="ECO:0000256" key="5">
    <source>
        <dbReference type="ARBA" id="ARBA00022970"/>
    </source>
</evidence>
<evidence type="ECO:0000313" key="11">
    <source>
        <dbReference type="Proteomes" id="UP000218399"/>
    </source>
</evidence>
<dbReference type="GO" id="GO:0006865">
    <property type="term" value="P:amino acid transport"/>
    <property type="evidence" value="ECO:0007669"/>
    <property type="project" value="UniProtKB-KW"/>
</dbReference>
<feature type="transmembrane region" description="Helical" evidence="8">
    <location>
        <begin position="92"/>
        <end position="111"/>
    </location>
</feature>
<dbReference type="Pfam" id="PF00528">
    <property type="entry name" value="BPD_transp_1"/>
    <property type="match status" value="1"/>
</dbReference>
<feature type="transmembrane region" description="Helical" evidence="8">
    <location>
        <begin position="20"/>
        <end position="40"/>
    </location>
</feature>
<dbReference type="Proteomes" id="UP000218399">
    <property type="component" value="Unassembled WGS sequence"/>
</dbReference>